<feature type="chain" id="PRO_5022037066" evidence="1">
    <location>
        <begin position="29"/>
        <end position="45"/>
    </location>
</feature>
<keyword evidence="3" id="KW-1185">Reference proteome</keyword>
<name>A0A562JBR6_9FIRM</name>
<gene>
    <name evidence="2" type="ORF">LY60_01904</name>
</gene>
<dbReference type="Proteomes" id="UP000315343">
    <property type="component" value="Unassembled WGS sequence"/>
</dbReference>
<proteinExistence type="predicted"/>
<dbReference type="EMBL" id="VLKH01000004">
    <property type="protein sequence ID" value="TWH80642.1"/>
    <property type="molecule type" value="Genomic_DNA"/>
</dbReference>
<organism evidence="2 3">
    <name type="scientific">Sedimentibacter saalensis</name>
    <dbReference type="NCBI Taxonomy" id="130788"/>
    <lineage>
        <taxon>Bacteria</taxon>
        <taxon>Bacillati</taxon>
        <taxon>Bacillota</taxon>
        <taxon>Tissierellia</taxon>
        <taxon>Sedimentibacter</taxon>
    </lineage>
</organism>
<dbReference type="PROSITE" id="PS51257">
    <property type="entry name" value="PROKAR_LIPOPROTEIN"/>
    <property type="match status" value="1"/>
</dbReference>
<dbReference type="RefSeq" id="WP_019229352.1">
    <property type="nucleotide sequence ID" value="NZ_JAYFNS010000003.1"/>
</dbReference>
<evidence type="ECO:0000256" key="1">
    <source>
        <dbReference type="SAM" id="SignalP"/>
    </source>
</evidence>
<protein>
    <submittedName>
        <fullName evidence="2">Cyclic lactone autoinducer peptide</fullName>
    </submittedName>
</protein>
<sequence length="45" mass="5049">MKKGLVLKVMTLAAVMLSFLATTTTASACWWGMYQPEEPKSLREE</sequence>
<keyword evidence="1" id="KW-0732">Signal</keyword>
<feature type="signal peptide" evidence="1">
    <location>
        <begin position="1"/>
        <end position="28"/>
    </location>
</feature>
<comment type="caution">
    <text evidence="2">The sequence shown here is derived from an EMBL/GenBank/DDBJ whole genome shotgun (WGS) entry which is preliminary data.</text>
</comment>
<accession>A0A562JBR6</accession>
<evidence type="ECO:0000313" key="3">
    <source>
        <dbReference type="Proteomes" id="UP000315343"/>
    </source>
</evidence>
<dbReference type="NCBIfam" id="TIGR04223">
    <property type="entry name" value="quorum_AgrD"/>
    <property type="match status" value="1"/>
</dbReference>
<reference evidence="2 3" key="1">
    <citation type="submission" date="2019-07" db="EMBL/GenBank/DDBJ databases">
        <title>Genomic Encyclopedia of Type Strains, Phase I: the one thousand microbial genomes (KMG-I) project.</title>
        <authorList>
            <person name="Kyrpides N."/>
        </authorList>
    </citation>
    <scope>NUCLEOTIDE SEQUENCE [LARGE SCALE GENOMIC DNA]</scope>
    <source>
        <strain evidence="2 3">DSM 13558</strain>
    </source>
</reference>
<evidence type="ECO:0000313" key="2">
    <source>
        <dbReference type="EMBL" id="TWH80642.1"/>
    </source>
</evidence>
<dbReference type="InterPro" id="IPR009229">
    <property type="entry name" value="AgrD"/>
</dbReference>
<dbReference type="AlphaFoldDB" id="A0A562JBR6"/>